<dbReference type="PANTHER" id="PTHR44858">
    <property type="entry name" value="TETRATRICOPEPTIDE REPEAT PROTEIN 6"/>
    <property type="match status" value="1"/>
</dbReference>
<protein>
    <submittedName>
        <fullName evidence="4">Flagellar protein FlbA</fullName>
    </submittedName>
</protein>
<evidence type="ECO:0000256" key="3">
    <source>
        <dbReference type="PROSITE-ProRule" id="PRU00339"/>
    </source>
</evidence>
<name>A0A2D2AZN0_9CAUL</name>
<dbReference type="OrthoDB" id="6193797at2"/>
<keyword evidence="4" id="KW-0282">Flagellum</keyword>
<reference evidence="4 5" key="1">
    <citation type="submission" date="2017-10" db="EMBL/GenBank/DDBJ databases">
        <title>Genome sequence of Caulobacter mirabilis FWC38.</title>
        <authorList>
            <person name="Fiebig A."/>
            <person name="Crosson S."/>
        </authorList>
    </citation>
    <scope>NUCLEOTIDE SEQUENCE [LARGE SCALE GENOMIC DNA]</scope>
    <source>
        <strain evidence="4 5">FWC 38</strain>
    </source>
</reference>
<feature type="repeat" description="TPR" evidence="3">
    <location>
        <begin position="197"/>
        <end position="230"/>
    </location>
</feature>
<evidence type="ECO:0000256" key="1">
    <source>
        <dbReference type="ARBA" id="ARBA00022737"/>
    </source>
</evidence>
<organism evidence="4 5">
    <name type="scientific">Caulobacter mirabilis</name>
    <dbReference type="NCBI Taxonomy" id="69666"/>
    <lineage>
        <taxon>Bacteria</taxon>
        <taxon>Pseudomonadati</taxon>
        <taxon>Pseudomonadota</taxon>
        <taxon>Alphaproteobacteria</taxon>
        <taxon>Caulobacterales</taxon>
        <taxon>Caulobacteraceae</taxon>
        <taxon>Caulobacter</taxon>
    </lineage>
</organism>
<proteinExistence type="predicted"/>
<sequence length="608" mass="65745">MPRQPVARPAARSDASTAALVASAPIAAQPRMTAPAVGQSGSREALDRLRAGIAELKAMAIQPLLERSAAALQKDDFQTGGALAIQALEADETNGFAWYLLAIARERAGDFASSIKCYESALKLIPNHAEVANDLGRLAYRMGMKETAEKLFTHYLRHNPAAHEAANNLACVVRDQGRFEEAIEILRPTIQVHPANTILWNTLGSVVSEQGDLETAMTFFDEALRLDEGNAKARYNRGNTHYLSGRLDLALADCDAAMAAPMIDEERLMMRLARSSILIGLGRVAEGWDEYEARLDPAFADVTLFGVDAPRWSPGDDLAGRSLLLVGEQGLGDEVMFANLIPDLIEALGPDGRLLIAVEPRLVDLFQRSFPTAKVGAHATWNVGGKTVRNAPFLDEQDGIDLYAPMGTMLRRFRASADAFPERAGYLTPDPARVAHWRRLLGSLPGPKVGLLWKSLIKNGARHRFFSPFEQWKPVLATPGVTFVNLQYGDCAEELAAARRDLGIEIWNPPGIDLKKDLDDVAALCCAMDLVVGPANATSSIAGACGAPLWSISTPKSWTRLGTDRLPWYPQARVFIPPSVGAWEPVMAEVAEALAQAFPAGTKAAVAG</sequence>
<dbReference type="Gene3D" id="1.25.40.10">
    <property type="entry name" value="Tetratricopeptide repeat domain"/>
    <property type="match status" value="1"/>
</dbReference>
<gene>
    <name evidence="4" type="ORF">CSW64_14065</name>
</gene>
<dbReference type="Gene3D" id="3.40.50.2000">
    <property type="entry name" value="Glycogen Phosphorylase B"/>
    <property type="match status" value="1"/>
</dbReference>
<dbReference type="RefSeq" id="WP_099622705.1">
    <property type="nucleotide sequence ID" value="NZ_CP024201.1"/>
</dbReference>
<keyword evidence="4" id="KW-0969">Cilium</keyword>
<keyword evidence="4" id="KW-0966">Cell projection</keyword>
<dbReference type="Proteomes" id="UP000228945">
    <property type="component" value="Chromosome"/>
</dbReference>
<keyword evidence="2 3" id="KW-0802">TPR repeat</keyword>
<dbReference type="SMART" id="SM00028">
    <property type="entry name" value="TPR"/>
    <property type="match status" value="5"/>
</dbReference>
<feature type="repeat" description="TPR" evidence="3">
    <location>
        <begin position="95"/>
        <end position="128"/>
    </location>
</feature>
<evidence type="ECO:0000313" key="5">
    <source>
        <dbReference type="Proteomes" id="UP000228945"/>
    </source>
</evidence>
<keyword evidence="1" id="KW-0677">Repeat</keyword>
<dbReference type="SUPFAM" id="SSF48452">
    <property type="entry name" value="TPR-like"/>
    <property type="match status" value="1"/>
</dbReference>
<dbReference type="InterPro" id="IPR019734">
    <property type="entry name" value="TPR_rpt"/>
</dbReference>
<dbReference type="SUPFAM" id="SSF53756">
    <property type="entry name" value="UDP-Glycosyltransferase/glycogen phosphorylase"/>
    <property type="match status" value="1"/>
</dbReference>
<dbReference type="AlphaFoldDB" id="A0A2D2AZN0"/>
<dbReference type="PANTHER" id="PTHR44858:SF1">
    <property type="entry name" value="UDP-N-ACETYLGLUCOSAMINE--PEPTIDE N-ACETYLGLUCOSAMINYLTRANSFERASE SPINDLY-RELATED"/>
    <property type="match status" value="1"/>
</dbReference>
<dbReference type="Pfam" id="PF13432">
    <property type="entry name" value="TPR_16"/>
    <property type="match status" value="1"/>
</dbReference>
<dbReference type="KEGG" id="cmb:CSW64_14065"/>
<feature type="repeat" description="TPR" evidence="3">
    <location>
        <begin position="163"/>
        <end position="196"/>
    </location>
</feature>
<keyword evidence="5" id="KW-1185">Reference proteome</keyword>
<evidence type="ECO:0000256" key="2">
    <source>
        <dbReference type="ARBA" id="ARBA00022803"/>
    </source>
</evidence>
<accession>A0A2D2AZN0</accession>
<dbReference type="EMBL" id="CP024201">
    <property type="protein sequence ID" value="ATQ43454.1"/>
    <property type="molecule type" value="Genomic_DNA"/>
</dbReference>
<dbReference type="InterPro" id="IPR011990">
    <property type="entry name" value="TPR-like_helical_dom_sf"/>
</dbReference>
<dbReference type="InterPro" id="IPR050498">
    <property type="entry name" value="Ycf3"/>
</dbReference>
<evidence type="ECO:0000313" key="4">
    <source>
        <dbReference type="EMBL" id="ATQ43454.1"/>
    </source>
</evidence>
<dbReference type="Pfam" id="PF13424">
    <property type="entry name" value="TPR_12"/>
    <property type="match status" value="1"/>
</dbReference>
<dbReference type="PROSITE" id="PS50005">
    <property type="entry name" value="TPR"/>
    <property type="match status" value="3"/>
</dbReference>